<dbReference type="GO" id="GO:0003677">
    <property type="term" value="F:DNA binding"/>
    <property type="evidence" value="ECO:0007669"/>
    <property type="project" value="InterPro"/>
</dbReference>
<feature type="transmembrane region" description="Helical" evidence="1">
    <location>
        <begin position="28"/>
        <end position="48"/>
    </location>
</feature>
<dbReference type="InterPro" id="IPR007492">
    <property type="entry name" value="LytTR_DNA-bd_dom"/>
</dbReference>
<evidence type="ECO:0000259" key="2">
    <source>
        <dbReference type="PROSITE" id="PS50930"/>
    </source>
</evidence>
<keyword evidence="1" id="KW-0472">Membrane</keyword>
<dbReference type="EMBL" id="SUPL01000001">
    <property type="protein sequence ID" value="TJY37775.1"/>
    <property type="molecule type" value="Genomic_DNA"/>
</dbReference>
<name>A0A4U0F065_9FLAO</name>
<comment type="caution">
    <text evidence="3">The sequence shown here is derived from an EMBL/GenBank/DDBJ whole genome shotgun (WGS) entry which is preliminary data.</text>
</comment>
<reference evidence="3 4" key="1">
    <citation type="submission" date="2019-04" db="EMBL/GenBank/DDBJ databases">
        <title>Lacinutrix sp. nov., isolated from marine water.</title>
        <authorList>
            <person name="Kim W."/>
        </authorList>
    </citation>
    <scope>NUCLEOTIDE SEQUENCE [LARGE SCALE GENOMIC DNA]</scope>
    <source>
        <strain evidence="3 4">CAU 1491</strain>
    </source>
</reference>
<dbReference type="InterPro" id="IPR046947">
    <property type="entry name" value="LytR-like"/>
</dbReference>
<evidence type="ECO:0000313" key="3">
    <source>
        <dbReference type="EMBL" id="TJY37775.1"/>
    </source>
</evidence>
<keyword evidence="1" id="KW-0812">Transmembrane</keyword>
<dbReference type="AlphaFoldDB" id="A0A4U0F065"/>
<dbReference type="PROSITE" id="PS50930">
    <property type="entry name" value="HTH_LYTTR"/>
    <property type="match status" value="1"/>
</dbReference>
<evidence type="ECO:0000313" key="4">
    <source>
        <dbReference type="Proteomes" id="UP000307657"/>
    </source>
</evidence>
<dbReference type="Pfam" id="PF04397">
    <property type="entry name" value="LytTR"/>
    <property type="match status" value="1"/>
</dbReference>
<protein>
    <submittedName>
        <fullName evidence="3">LytTR family transcriptional regulator</fullName>
    </submittedName>
</protein>
<proteinExistence type="predicted"/>
<feature type="domain" description="HTH LytTR-type" evidence="2">
    <location>
        <begin position="148"/>
        <end position="246"/>
    </location>
</feature>
<evidence type="ECO:0000256" key="1">
    <source>
        <dbReference type="SAM" id="Phobius"/>
    </source>
</evidence>
<sequence>MKKSDSVILIFYLFLWILIDSPRNPNPIIFGSVFIYHFIALFIAVLFHIRIVKKRFKISLFYLGYLVALAIITCVLKVIIERLLWEFCAFTFDYSLTVITYEGSDFLKQYSSLFKSYLIFFLFYELINNMFSNQKSKSSKKKLDEKVLFIKSNKEIIQIPIIDIFYFEGLRDYVKVYSKRGMHITKRTLISLESELDNEMFLRVQKSYIVNRTHIEKLKGNRIEINGNYIPIGAAYNESIKKIFSI</sequence>
<dbReference type="OrthoDB" id="9781059at2"/>
<organism evidence="3 4">
    <name type="scientific">Pontimicrobium aquaticum</name>
    <dbReference type="NCBI Taxonomy" id="2565367"/>
    <lineage>
        <taxon>Bacteria</taxon>
        <taxon>Pseudomonadati</taxon>
        <taxon>Bacteroidota</taxon>
        <taxon>Flavobacteriia</taxon>
        <taxon>Flavobacteriales</taxon>
        <taxon>Flavobacteriaceae</taxon>
        <taxon>Pontimicrobium</taxon>
    </lineage>
</organism>
<feature type="transmembrane region" description="Helical" evidence="1">
    <location>
        <begin position="60"/>
        <end position="80"/>
    </location>
</feature>
<feature type="transmembrane region" description="Helical" evidence="1">
    <location>
        <begin position="7"/>
        <end position="22"/>
    </location>
</feature>
<dbReference type="PANTHER" id="PTHR37299">
    <property type="entry name" value="TRANSCRIPTIONAL REGULATOR-RELATED"/>
    <property type="match status" value="1"/>
</dbReference>
<gene>
    <name evidence="3" type="ORF">E5167_00545</name>
</gene>
<keyword evidence="4" id="KW-1185">Reference proteome</keyword>
<dbReference type="Gene3D" id="2.40.50.1020">
    <property type="entry name" value="LytTr DNA-binding domain"/>
    <property type="match status" value="1"/>
</dbReference>
<feature type="transmembrane region" description="Helical" evidence="1">
    <location>
        <begin position="114"/>
        <end position="131"/>
    </location>
</feature>
<dbReference type="SMART" id="SM00850">
    <property type="entry name" value="LytTR"/>
    <property type="match status" value="1"/>
</dbReference>
<accession>A0A4U0F065</accession>
<keyword evidence="1" id="KW-1133">Transmembrane helix</keyword>
<dbReference type="GO" id="GO:0000156">
    <property type="term" value="F:phosphorelay response regulator activity"/>
    <property type="evidence" value="ECO:0007669"/>
    <property type="project" value="InterPro"/>
</dbReference>
<dbReference type="Proteomes" id="UP000307657">
    <property type="component" value="Unassembled WGS sequence"/>
</dbReference>
<dbReference type="PANTHER" id="PTHR37299:SF1">
    <property type="entry name" value="STAGE 0 SPORULATION PROTEIN A HOMOLOG"/>
    <property type="match status" value="1"/>
</dbReference>